<feature type="transmembrane region" description="Helical" evidence="2">
    <location>
        <begin position="12"/>
        <end position="31"/>
    </location>
</feature>
<accession>A0A0B2BYP5</accession>
<dbReference type="InterPro" id="IPR019587">
    <property type="entry name" value="Polyketide_cyclase/dehydratase"/>
</dbReference>
<feature type="region of interest" description="Disordered" evidence="1">
    <location>
        <begin position="201"/>
        <end position="228"/>
    </location>
</feature>
<dbReference type="Proteomes" id="UP000030988">
    <property type="component" value="Unassembled WGS sequence"/>
</dbReference>
<keyword evidence="2" id="KW-0472">Membrane</keyword>
<gene>
    <name evidence="3" type="ORF">PK98_12840</name>
</gene>
<dbReference type="OrthoDB" id="9797595at2"/>
<dbReference type="PANTHER" id="PTHR33824:SF7">
    <property type="entry name" value="POLYKETIDE CYCLASE_DEHYDRASE AND LIPID TRANSPORT SUPERFAMILY PROTEIN"/>
    <property type="match status" value="1"/>
</dbReference>
<dbReference type="SUPFAM" id="SSF55961">
    <property type="entry name" value="Bet v1-like"/>
    <property type="match status" value="1"/>
</dbReference>
<organism evidence="3 4">
    <name type="scientific">Croceibacterium mercuriale</name>
    <dbReference type="NCBI Taxonomy" id="1572751"/>
    <lineage>
        <taxon>Bacteria</taxon>
        <taxon>Pseudomonadati</taxon>
        <taxon>Pseudomonadota</taxon>
        <taxon>Alphaproteobacteria</taxon>
        <taxon>Sphingomonadales</taxon>
        <taxon>Erythrobacteraceae</taxon>
        <taxon>Croceibacterium</taxon>
    </lineage>
</organism>
<keyword evidence="4" id="KW-1185">Reference proteome</keyword>
<comment type="caution">
    <text evidence="3">The sequence shown here is derived from an EMBL/GenBank/DDBJ whole genome shotgun (WGS) entry which is preliminary data.</text>
</comment>
<dbReference type="InterPro" id="IPR023393">
    <property type="entry name" value="START-like_dom_sf"/>
</dbReference>
<name>A0A0B2BYP5_9SPHN</name>
<reference evidence="3 4" key="1">
    <citation type="submission" date="2014-11" db="EMBL/GenBank/DDBJ databases">
        <title>Draft genome sequence of Kirrobacter mercurialis.</title>
        <authorList>
            <person name="Coil D.A."/>
            <person name="Eisen J.A."/>
        </authorList>
    </citation>
    <scope>NUCLEOTIDE SEQUENCE [LARGE SCALE GENOMIC DNA]</scope>
    <source>
        <strain evidence="3 4">Coronado</strain>
    </source>
</reference>
<proteinExistence type="predicted"/>
<dbReference type="STRING" id="1572751.PK98_12840"/>
<dbReference type="InterPro" id="IPR047137">
    <property type="entry name" value="ORF3"/>
</dbReference>
<dbReference type="Gene3D" id="3.30.530.20">
    <property type="match status" value="1"/>
</dbReference>
<dbReference type="RefSeq" id="WP_039097245.1">
    <property type="nucleotide sequence ID" value="NZ_JTDN01000002.1"/>
</dbReference>
<evidence type="ECO:0000313" key="4">
    <source>
        <dbReference type="Proteomes" id="UP000030988"/>
    </source>
</evidence>
<evidence type="ECO:0000256" key="2">
    <source>
        <dbReference type="SAM" id="Phobius"/>
    </source>
</evidence>
<keyword evidence="2" id="KW-0812">Transmembrane</keyword>
<protein>
    <submittedName>
        <fullName evidence="3">Cyclase</fullName>
    </submittedName>
</protein>
<keyword evidence="2" id="KW-1133">Transmembrane helix</keyword>
<sequence length="228" mass="24363">MVAGQDEGVATLGKAAALGLALGAAAIGFMATRRSSDDAGNDGDDAPDYAARRGGGDVTGRTVTIRKDRQELYSFWRDFANLVPIMENVTAIRPAGGGNDRSVWTIRAPGGRTVDVETEVTEDRAGEVIAWQSVEGSTIRTEGRVSFADAPGDRGTRVTLVIDYAPPLGELGRAIAKLARREPAVQARHDLKRLKMHMETGEIATSARRRDQTRAAQMDDAAAKKETA</sequence>
<dbReference type="CDD" id="cd07817">
    <property type="entry name" value="SRPBCC_8"/>
    <property type="match status" value="1"/>
</dbReference>
<dbReference type="AlphaFoldDB" id="A0A0B2BYP5"/>
<evidence type="ECO:0000256" key="1">
    <source>
        <dbReference type="SAM" id="MobiDB-lite"/>
    </source>
</evidence>
<evidence type="ECO:0000313" key="3">
    <source>
        <dbReference type="EMBL" id="KHL24786.1"/>
    </source>
</evidence>
<dbReference type="PANTHER" id="PTHR33824">
    <property type="entry name" value="POLYKETIDE CYCLASE/DEHYDRASE AND LIPID TRANSPORT SUPERFAMILY PROTEIN"/>
    <property type="match status" value="1"/>
</dbReference>
<feature type="region of interest" description="Disordered" evidence="1">
    <location>
        <begin position="33"/>
        <end position="56"/>
    </location>
</feature>
<dbReference type="EMBL" id="JTDN01000002">
    <property type="protein sequence ID" value="KHL24786.1"/>
    <property type="molecule type" value="Genomic_DNA"/>
</dbReference>
<dbReference type="Pfam" id="PF10604">
    <property type="entry name" value="Polyketide_cyc2"/>
    <property type="match status" value="1"/>
</dbReference>